<name>A0ABP0GM81_CLALP</name>
<accession>A0ABP0GM81</accession>
<protein>
    <recommendedName>
        <fullName evidence="4">ENT domain-containing protein</fullName>
    </recommendedName>
</protein>
<dbReference type="InterPro" id="IPR036142">
    <property type="entry name" value="ENT_dom-like_sf"/>
</dbReference>
<organism evidence="5 6">
    <name type="scientific">Clavelina lepadiformis</name>
    <name type="common">Light-bulb sea squirt</name>
    <name type="synonym">Ascidia lepadiformis</name>
    <dbReference type="NCBI Taxonomy" id="159417"/>
    <lineage>
        <taxon>Eukaryota</taxon>
        <taxon>Metazoa</taxon>
        <taxon>Chordata</taxon>
        <taxon>Tunicata</taxon>
        <taxon>Ascidiacea</taxon>
        <taxon>Aplousobranchia</taxon>
        <taxon>Clavelinidae</taxon>
        <taxon>Clavelina</taxon>
    </lineage>
</organism>
<feature type="compositionally biased region" description="Basic and acidic residues" evidence="3">
    <location>
        <begin position="376"/>
        <end position="394"/>
    </location>
</feature>
<dbReference type="PANTHER" id="PTHR16500:SF3">
    <property type="entry name" value="BRCA2-INTERACTING TRANSCRIPTIONAL REPRESSOR EMSY"/>
    <property type="match status" value="1"/>
</dbReference>
<feature type="region of interest" description="Disordered" evidence="3">
    <location>
        <begin position="699"/>
        <end position="720"/>
    </location>
</feature>
<evidence type="ECO:0000256" key="3">
    <source>
        <dbReference type="SAM" id="MobiDB-lite"/>
    </source>
</evidence>
<reference evidence="5 6" key="1">
    <citation type="submission" date="2024-02" db="EMBL/GenBank/DDBJ databases">
        <authorList>
            <person name="Daric V."/>
            <person name="Darras S."/>
        </authorList>
    </citation>
    <scope>NUCLEOTIDE SEQUENCE [LARGE SCALE GENOMIC DNA]</scope>
</reference>
<feature type="compositionally biased region" description="Polar residues" evidence="3">
    <location>
        <begin position="509"/>
        <end position="519"/>
    </location>
</feature>
<dbReference type="Proteomes" id="UP001642483">
    <property type="component" value="Unassembled WGS sequence"/>
</dbReference>
<comment type="caution">
    <text evidence="5">The sequence shown here is derived from an EMBL/GenBank/DDBJ whole genome shotgun (WGS) entry which is preliminary data.</text>
</comment>
<feature type="compositionally biased region" description="Low complexity" evidence="3">
    <location>
        <begin position="574"/>
        <end position="587"/>
    </location>
</feature>
<keyword evidence="2" id="KW-0539">Nucleus</keyword>
<proteinExistence type="predicted"/>
<evidence type="ECO:0000256" key="1">
    <source>
        <dbReference type="ARBA" id="ARBA00004123"/>
    </source>
</evidence>
<dbReference type="SMART" id="SM01191">
    <property type="entry name" value="ENT"/>
    <property type="match status" value="1"/>
</dbReference>
<feature type="region of interest" description="Disordered" evidence="3">
    <location>
        <begin position="349"/>
        <end position="419"/>
    </location>
</feature>
<feature type="compositionally biased region" description="Polar residues" evidence="3">
    <location>
        <begin position="710"/>
        <end position="720"/>
    </location>
</feature>
<feature type="region of interest" description="Disordered" evidence="3">
    <location>
        <begin position="432"/>
        <end position="519"/>
    </location>
</feature>
<dbReference type="PANTHER" id="PTHR16500">
    <property type="entry name" value="BRCA2-INTERACTING TRANSCRIPTIONAL REPRESSOR EMSY"/>
    <property type="match status" value="1"/>
</dbReference>
<evidence type="ECO:0000313" key="5">
    <source>
        <dbReference type="EMBL" id="CAK8692772.1"/>
    </source>
</evidence>
<dbReference type="InterPro" id="IPR005491">
    <property type="entry name" value="ENT_dom"/>
</dbReference>
<feature type="region of interest" description="Disordered" evidence="3">
    <location>
        <begin position="235"/>
        <end position="259"/>
    </location>
</feature>
<feature type="region of interest" description="Disordered" evidence="3">
    <location>
        <begin position="564"/>
        <end position="587"/>
    </location>
</feature>
<sequence>MFGMHIGTSHACRFLTCICVGRHFPEGCELERSKLNPCPKMSSRNTNICLTAQKEKSYLALRRYELEAYSAVVTALRAEGELTEEKMTALSHLQKVLGISVGRHRAEVRRAANDDRLENIATVVNGVSFEADWHKEGRRLFHPLKRPTPVTAYTKIADEIAAELVQENARLPKSRINSDSKMRNILPAVNPSCNIEEMDYILPPKRRRLYSANCSSTRTISTSTDDLDKLLLERKSFRESRTQQTKSHSKDNDNNDSYVYLPGGTVVRLESAESADTVSLESACKALAGSSQENSNQRNAPKRRTKKSSSDHNEESAYIIKEIYRPQDVQAYRQQQALRQKQQIKQLQQAERSLKQASTGVAGSRQQRRSPQPKRALLEQEEKNRSKQFVESKPKLAAALQKAPPPTKLEKHPDHSSKKSFMTIQHTPVPPEHLYAAGISGNGQPRSKQYARRHGSSWATKHNVANGSRNKRRIQRSPLLATQKKVSPHLQSYQKSIQHSSSSKLLAQKPSSSSVPDNRTKIESSTFLSSDVHSPVISPQRIFRPTLHIGGTQLAKKDQVSEKLDYSLHHHSSPSKLSSSMSSPEESGLAPVSAIVSRVSSPAFSDTKVVMSANPKPSPQELPIRRKMISAYPKTVHHRPSQVQAQFPKFENSNISRTTPDNMEGQNASSLNEASNEVIHVNTMPHSTQSVSLSNLVSNTEECQEKGDQGPSSSESTKVTNTSLSNVTLAASGLCALAAAPVINDVSKEKPAIVKPASATVHLSSANIIKVTPRSLSSTKGIPIVTQLSGSRITKTITSSGSGKPNIIVVRRPTGKSLKSTPAKFLEIGSKGREAQVPITAVKSLETVSSPVSGTAAIIKPVTTKLVSIPTNVRTLPSKDGSLHRNVRKVISKAKMQQLILKPPLPVGLASATSQPIESGTQKPESSTISLPRSLLPGISVDSSVSEQEPLKVLSETVTGNPQALMQASSTMKALIQKNLKTSEIRPKTFTHTVPSHRANSPPIYASKQLLQKQKQVTLVNTLAGVKSQPHTIQAKKTNERVQGKIADSASAFIKLD</sequence>
<dbReference type="PROSITE" id="PS51138">
    <property type="entry name" value="ENT"/>
    <property type="match status" value="1"/>
</dbReference>
<comment type="subcellular location">
    <subcellularLocation>
        <location evidence="1">Nucleus</location>
    </subcellularLocation>
</comment>
<evidence type="ECO:0000256" key="2">
    <source>
        <dbReference type="ARBA" id="ARBA00023242"/>
    </source>
</evidence>
<feature type="compositionally biased region" description="Low complexity" evidence="3">
    <location>
        <begin position="491"/>
        <end position="503"/>
    </location>
</feature>
<dbReference type="SUPFAM" id="SSF158639">
    <property type="entry name" value="ENT-like"/>
    <property type="match status" value="1"/>
</dbReference>
<dbReference type="Pfam" id="PF03735">
    <property type="entry name" value="ENT"/>
    <property type="match status" value="1"/>
</dbReference>
<feature type="region of interest" description="Disordered" evidence="3">
    <location>
        <begin position="287"/>
        <end position="314"/>
    </location>
</feature>
<keyword evidence="6" id="KW-1185">Reference proteome</keyword>
<dbReference type="EMBL" id="CAWYQH010000130">
    <property type="protein sequence ID" value="CAK8692772.1"/>
    <property type="molecule type" value="Genomic_DNA"/>
</dbReference>
<evidence type="ECO:0000259" key="4">
    <source>
        <dbReference type="PROSITE" id="PS51138"/>
    </source>
</evidence>
<evidence type="ECO:0000313" key="6">
    <source>
        <dbReference type="Proteomes" id="UP001642483"/>
    </source>
</evidence>
<feature type="domain" description="ENT" evidence="4">
    <location>
        <begin position="57"/>
        <end position="141"/>
    </location>
</feature>
<feature type="region of interest" description="Disordered" evidence="3">
    <location>
        <begin position="911"/>
        <end position="931"/>
    </location>
</feature>
<dbReference type="Gene3D" id="1.10.1240.40">
    <property type="entry name" value="ENT domain"/>
    <property type="match status" value="1"/>
</dbReference>
<feature type="compositionally biased region" description="Polar residues" evidence="3">
    <location>
        <begin position="457"/>
        <end position="468"/>
    </location>
</feature>
<feature type="compositionally biased region" description="Polar residues" evidence="3">
    <location>
        <begin position="289"/>
        <end position="299"/>
    </location>
</feature>
<gene>
    <name evidence="5" type="ORF">CVLEPA_LOCUS26016</name>
</gene>
<dbReference type="InterPro" id="IPR033482">
    <property type="entry name" value="EMSY"/>
</dbReference>
<feature type="compositionally biased region" description="Basic and acidic residues" evidence="3">
    <location>
        <begin position="408"/>
        <end position="417"/>
    </location>
</feature>